<sequence>MPQALHDESPEEEQMNQFPVTSLPVRPSSRSSSSSSNNDSSDSGKGPPDKNDEDSADSGNSFTFHPSSSEFGTPRNSMINRGISSISENVPIYPNNTDTTYANRRKSTDASINK</sequence>
<protein>
    <submittedName>
        <fullName evidence="2">Uncharacterized protein</fullName>
    </submittedName>
</protein>
<accession>A0A087UH60</accession>
<dbReference type="OrthoDB" id="10433328at2759"/>
<feature type="region of interest" description="Disordered" evidence="1">
    <location>
        <begin position="1"/>
        <end position="114"/>
    </location>
</feature>
<keyword evidence="3" id="KW-1185">Reference proteome</keyword>
<evidence type="ECO:0000256" key="1">
    <source>
        <dbReference type="SAM" id="MobiDB-lite"/>
    </source>
</evidence>
<dbReference type="EMBL" id="KK119770">
    <property type="protein sequence ID" value="KFM76699.1"/>
    <property type="molecule type" value="Genomic_DNA"/>
</dbReference>
<evidence type="ECO:0000313" key="3">
    <source>
        <dbReference type="Proteomes" id="UP000054359"/>
    </source>
</evidence>
<proteinExistence type="predicted"/>
<gene>
    <name evidence="2" type="ORF">X975_06788</name>
</gene>
<name>A0A087UH60_STEMI</name>
<organism evidence="2 3">
    <name type="scientific">Stegodyphus mimosarum</name>
    <name type="common">African social velvet spider</name>
    <dbReference type="NCBI Taxonomy" id="407821"/>
    <lineage>
        <taxon>Eukaryota</taxon>
        <taxon>Metazoa</taxon>
        <taxon>Ecdysozoa</taxon>
        <taxon>Arthropoda</taxon>
        <taxon>Chelicerata</taxon>
        <taxon>Arachnida</taxon>
        <taxon>Araneae</taxon>
        <taxon>Araneomorphae</taxon>
        <taxon>Entelegynae</taxon>
        <taxon>Eresoidea</taxon>
        <taxon>Eresidae</taxon>
        <taxon>Stegodyphus</taxon>
    </lineage>
</organism>
<evidence type="ECO:0000313" key="2">
    <source>
        <dbReference type="EMBL" id="KFM76699.1"/>
    </source>
</evidence>
<dbReference type="AlphaFoldDB" id="A0A087UH60"/>
<feature type="compositionally biased region" description="Polar residues" evidence="1">
    <location>
        <begin position="57"/>
        <end position="102"/>
    </location>
</feature>
<reference evidence="2 3" key="1">
    <citation type="submission" date="2013-11" db="EMBL/GenBank/DDBJ databases">
        <title>Genome sequencing of Stegodyphus mimosarum.</title>
        <authorList>
            <person name="Bechsgaard J."/>
        </authorList>
    </citation>
    <scope>NUCLEOTIDE SEQUENCE [LARGE SCALE GENOMIC DNA]</scope>
</reference>
<feature type="compositionally biased region" description="Low complexity" evidence="1">
    <location>
        <begin position="28"/>
        <end position="43"/>
    </location>
</feature>
<dbReference type="Proteomes" id="UP000054359">
    <property type="component" value="Unassembled WGS sequence"/>
</dbReference>
<feature type="non-terminal residue" evidence="2">
    <location>
        <position position="114"/>
    </location>
</feature>